<keyword evidence="2" id="KW-0812">Transmembrane</keyword>
<accession>A0A1B9B8K6</accession>
<keyword evidence="4" id="KW-1185">Reference proteome</keyword>
<evidence type="ECO:0000256" key="2">
    <source>
        <dbReference type="SAM" id="Phobius"/>
    </source>
</evidence>
<organism evidence="3 4">
    <name type="scientific">Pseudobacillus wudalianchiensis</name>
    <dbReference type="NCBI Taxonomy" id="1743143"/>
    <lineage>
        <taxon>Bacteria</taxon>
        <taxon>Bacillati</taxon>
        <taxon>Bacillota</taxon>
        <taxon>Bacilli</taxon>
        <taxon>Bacillales</taxon>
        <taxon>Bacillaceae</taxon>
        <taxon>Pseudobacillus</taxon>
    </lineage>
</organism>
<dbReference type="Proteomes" id="UP000092578">
    <property type="component" value="Unassembled WGS sequence"/>
</dbReference>
<gene>
    <name evidence="3" type="ORF">A8F95_01420</name>
</gene>
<feature type="compositionally biased region" description="Polar residues" evidence="1">
    <location>
        <begin position="125"/>
        <end position="134"/>
    </location>
</feature>
<comment type="caution">
    <text evidence="3">The sequence shown here is derived from an EMBL/GenBank/DDBJ whole genome shotgun (WGS) entry which is preliminary data.</text>
</comment>
<reference evidence="4" key="1">
    <citation type="submission" date="2016-05" db="EMBL/GenBank/DDBJ databases">
        <authorList>
            <person name="Liu B."/>
            <person name="Wang J."/>
            <person name="Zhu Y."/>
            <person name="Liu G."/>
            <person name="Chen Q."/>
            <person name="Chen Z."/>
            <person name="Lan J."/>
            <person name="Che J."/>
            <person name="Ge C."/>
            <person name="Shi H."/>
            <person name="Pan Z."/>
            <person name="Liu X."/>
        </authorList>
    </citation>
    <scope>NUCLEOTIDE SEQUENCE [LARGE SCALE GENOMIC DNA]</scope>
    <source>
        <strain evidence="4">FJAT-27215</strain>
    </source>
</reference>
<dbReference type="Gene3D" id="3.30.70.60">
    <property type="match status" value="1"/>
</dbReference>
<evidence type="ECO:0000313" key="4">
    <source>
        <dbReference type="Proteomes" id="UP000092578"/>
    </source>
</evidence>
<feature type="transmembrane region" description="Helical" evidence="2">
    <location>
        <begin position="12"/>
        <end position="29"/>
    </location>
</feature>
<evidence type="ECO:0000256" key="1">
    <source>
        <dbReference type="SAM" id="MobiDB-lite"/>
    </source>
</evidence>
<dbReference type="RefSeq" id="WP_065408914.1">
    <property type="nucleotide sequence ID" value="NZ_MAYT01000001.1"/>
</dbReference>
<keyword evidence="2" id="KW-1133">Transmembrane helix</keyword>
<name>A0A1B9B8K6_9BACI</name>
<feature type="region of interest" description="Disordered" evidence="1">
    <location>
        <begin position="121"/>
        <end position="149"/>
    </location>
</feature>
<keyword evidence="2" id="KW-0472">Membrane</keyword>
<evidence type="ECO:0000313" key="3">
    <source>
        <dbReference type="EMBL" id="OCA92403.1"/>
    </source>
</evidence>
<dbReference type="InterPro" id="IPR014717">
    <property type="entry name" value="Transl_elong_EF1B/ribsomal_bS6"/>
</dbReference>
<dbReference type="AlphaFoldDB" id="A0A1B9B8K6"/>
<evidence type="ECO:0008006" key="5">
    <source>
        <dbReference type="Google" id="ProtNLM"/>
    </source>
</evidence>
<protein>
    <recommendedName>
        <fullName evidence="5">Pilus assembly protein PilO</fullName>
    </recommendedName>
</protein>
<sequence>MFQNRRRILIPLFLLLLAAVCVYIYYAFYQPLTLELQSKKRELQSEEKLIEALESQMGKTPSKPVIATNNLQQRLPVKPMTDQLLLDFEKIELLSNSTITEMNFTDGEVKEEANLLEDAKKEETNTANNSQADEQTTDQEKKKVQGEADTTAVPEVLPAGIEKISAQLTVESDSYAEMETFLAELEQQIRILNIEQLTFDGPEELDKLEGTDEPLVYDVTVAAYYMPELLSLMQDVPKVDTPNPAKKEDPFVKIND</sequence>
<dbReference type="EMBL" id="MAYT01000001">
    <property type="protein sequence ID" value="OCA92403.1"/>
    <property type="molecule type" value="Genomic_DNA"/>
</dbReference>
<proteinExistence type="predicted"/>